<protein>
    <submittedName>
        <fullName evidence="5">Cullin-1</fullName>
    </submittedName>
</protein>
<evidence type="ECO:0000313" key="5">
    <source>
        <dbReference type="EMBL" id="GBP90922.1"/>
    </source>
</evidence>
<dbReference type="OrthoDB" id="27073at2759"/>
<accession>A0A4C1ZU04</accession>
<dbReference type="InterPro" id="IPR045093">
    <property type="entry name" value="Cullin"/>
</dbReference>
<dbReference type="Gene3D" id="1.20.1310.10">
    <property type="entry name" value="Cullin Repeats"/>
    <property type="match status" value="4"/>
</dbReference>
<dbReference type="PANTHER" id="PTHR11932">
    <property type="entry name" value="CULLIN"/>
    <property type="match status" value="1"/>
</dbReference>
<reference evidence="5 6" key="1">
    <citation type="journal article" date="2019" name="Commun. Biol.">
        <title>The bagworm genome reveals a unique fibroin gene that provides high tensile strength.</title>
        <authorList>
            <person name="Kono N."/>
            <person name="Nakamura H."/>
            <person name="Ohtoshi R."/>
            <person name="Tomita M."/>
            <person name="Numata K."/>
            <person name="Arakawa K."/>
        </authorList>
    </citation>
    <scope>NUCLEOTIDE SEQUENCE [LARGE SCALE GENOMIC DNA]</scope>
</reference>
<name>A0A4C1ZU04_EUMVA</name>
<evidence type="ECO:0000256" key="1">
    <source>
        <dbReference type="ARBA" id="ARBA00006019"/>
    </source>
</evidence>
<dbReference type="EMBL" id="BGZK01002125">
    <property type="protein sequence ID" value="GBP90922.1"/>
    <property type="molecule type" value="Genomic_DNA"/>
</dbReference>
<dbReference type="InterPro" id="IPR016158">
    <property type="entry name" value="Cullin_homology"/>
</dbReference>
<dbReference type="SMART" id="SM00182">
    <property type="entry name" value="CULLIN"/>
    <property type="match status" value="1"/>
</dbReference>
<evidence type="ECO:0000256" key="2">
    <source>
        <dbReference type="PROSITE-ProRule" id="PRU00330"/>
    </source>
</evidence>
<dbReference type="InterPro" id="IPR036317">
    <property type="entry name" value="Cullin_homology_sf"/>
</dbReference>
<gene>
    <name evidence="5" type="primary">Cul1</name>
    <name evidence="5" type="ORF">EVAR_66266_1</name>
</gene>
<dbReference type="InterPro" id="IPR001373">
    <property type="entry name" value="Cullin_N"/>
</dbReference>
<dbReference type="Pfam" id="PF00888">
    <property type="entry name" value="Cullin"/>
    <property type="match status" value="2"/>
</dbReference>
<dbReference type="SUPFAM" id="SSF75632">
    <property type="entry name" value="Cullin homology domain"/>
    <property type="match status" value="2"/>
</dbReference>
<comment type="caution">
    <text evidence="5">The sequence shown here is derived from an EMBL/GenBank/DDBJ whole genome shotgun (WGS) entry which is preliminary data.</text>
</comment>
<dbReference type="FunFam" id="1.20.1310.10:FF:000001">
    <property type="entry name" value="Cullin 3"/>
    <property type="match status" value="1"/>
</dbReference>
<keyword evidence="6" id="KW-1185">Reference proteome</keyword>
<dbReference type="InterPro" id="IPR016159">
    <property type="entry name" value="Cullin_repeat-like_dom_sf"/>
</dbReference>
<proteinExistence type="inferred from homology"/>
<dbReference type="AlphaFoldDB" id="A0A4C1ZU04"/>
<sequence length="656" mass="75125">MFIINRDNETHVNNISLLFGFTPTCPRRLSPLYLALSLSLEDDAIPRRSGVIYSPILVSLVIDCYVALSVKEEKYDIGYQHLGLYKETFEAVFLEDTEKFYVRESSEFLRNNPFTAYMIKVEQRLHEEETRVQLYLHETVMDQLTKICNRVLIEKHLEIFYAEFQKLMDNDKNADLGRMYVLLTRVPDGLVELRRLLEQHIHDQGLQAIDKNCEAAYTVFFFIKSRLFPTETDIEYRFTLGHSVRVKLKLRNQRGDPFKAIQRTSFFQDPRVYVSTILEVQKKYTALVLQAFHNDSRFVTALDKACIRFINKTLGHTQTTGHVTGQIFNLKQVKSLTLCILEHVRHVHVRRDNAVTTRAKSSSKSAELLARYCDMVLKKSSGNFEETELEDALNQVMVVFKYVEDKDVFQNFYHRLLAKRLVRQMSASDDAEAWFSKFCNRKKFKSASHGVAGSNSNISVCHRRDVTSCAVPLRPVSESSGGPLPASSPHSPFHPSIPPSIRSPIPARKIGNAAIAPVELRAPMGCFERPLIAVMISKLKQASGSAYTSKLQRLFQDIEISKDLNEQFRKHAADRGERPPRADFGARVLSSGSWPFRLSTPFRLPVEFSLARGMGKEEKPIMGRPCARHTGVSDSHRLKPPKQLILQWRKLKARKL</sequence>
<dbReference type="Proteomes" id="UP000299102">
    <property type="component" value="Unassembled WGS sequence"/>
</dbReference>
<evidence type="ECO:0000313" key="6">
    <source>
        <dbReference type="Proteomes" id="UP000299102"/>
    </source>
</evidence>
<dbReference type="PROSITE" id="PS50069">
    <property type="entry name" value="CULLIN_2"/>
    <property type="match status" value="1"/>
</dbReference>
<dbReference type="STRING" id="151549.A0A4C1ZU04"/>
<evidence type="ECO:0000259" key="4">
    <source>
        <dbReference type="PROSITE" id="PS50069"/>
    </source>
</evidence>
<dbReference type="SUPFAM" id="SSF74788">
    <property type="entry name" value="Cullin repeat-like"/>
    <property type="match status" value="1"/>
</dbReference>
<dbReference type="GO" id="GO:0006511">
    <property type="term" value="P:ubiquitin-dependent protein catabolic process"/>
    <property type="evidence" value="ECO:0007669"/>
    <property type="project" value="InterPro"/>
</dbReference>
<comment type="similarity">
    <text evidence="1 2 3">Belongs to the cullin family.</text>
</comment>
<dbReference type="GO" id="GO:0031625">
    <property type="term" value="F:ubiquitin protein ligase binding"/>
    <property type="evidence" value="ECO:0007669"/>
    <property type="project" value="InterPro"/>
</dbReference>
<evidence type="ECO:0000256" key="3">
    <source>
        <dbReference type="RuleBase" id="RU003829"/>
    </source>
</evidence>
<organism evidence="5 6">
    <name type="scientific">Eumeta variegata</name>
    <name type="common">Bagworm moth</name>
    <name type="synonym">Eumeta japonica</name>
    <dbReference type="NCBI Taxonomy" id="151549"/>
    <lineage>
        <taxon>Eukaryota</taxon>
        <taxon>Metazoa</taxon>
        <taxon>Ecdysozoa</taxon>
        <taxon>Arthropoda</taxon>
        <taxon>Hexapoda</taxon>
        <taxon>Insecta</taxon>
        <taxon>Pterygota</taxon>
        <taxon>Neoptera</taxon>
        <taxon>Endopterygota</taxon>
        <taxon>Lepidoptera</taxon>
        <taxon>Glossata</taxon>
        <taxon>Ditrysia</taxon>
        <taxon>Tineoidea</taxon>
        <taxon>Psychidae</taxon>
        <taxon>Oiketicinae</taxon>
        <taxon>Eumeta</taxon>
    </lineage>
</organism>
<feature type="domain" description="Cullin family profile" evidence="4">
    <location>
        <begin position="364"/>
        <end position="609"/>
    </location>
</feature>